<keyword evidence="1" id="KW-0413">Isomerase</keyword>
<name>A0ABX1GQ32_9FLAO</name>
<reference evidence="1 2" key="1">
    <citation type="submission" date="2020-04" db="EMBL/GenBank/DDBJ databases">
        <authorList>
            <person name="Yoon J."/>
        </authorList>
    </citation>
    <scope>NUCLEOTIDE SEQUENCE [LARGE SCALE GENOMIC DNA]</scope>
    <source>
        <strain evidence="1 2">DJ-13</strain>
    </source>
</reference>
<dbReference type="RefSeq" id="WP_168552242.1">
    <property type="nucleotide sequence ID" value="NZ_JAAWWL010000002.1"/>
</dbReference>
<dbReference type="Gene3D" id="2.60.120.10">
    <property type="entry name" value="Jelly Rolls"/>
    <property type="match status" value="1"/>
</dbReference>
<evidence type="ECO:0000313" key="2">
    <source>
        <dbReference type="Proteomes" id="UP000718451"/>
    </source>
</evidence>
<dbReference type="Proteomes" id="UP000718451">
    <property type="component" value="Unassembled WGS sequence"/>
</dbReference>
<keyword evidence="2" id="KW-1185">Reference proteome</keyword>
<dbReference type="EMBL" id="JAAWWL010000002">
    <property type="protein sequence ID" value="NKI32015.1"/>
    <property type="molecule type" value="Genomic_DNA"/>
</dbReference>
<comment type="caution">
    <text evidence="1">The sequence shown here is derived from an EMBL/GenBank/DDBJ whole genome shotgun (WGS) entry which is preliminary data.</text>
</comment>
<protein>
    <submittedName>
        <fullName evidence="1">dTDP-6-deoxy-3,4-keto-hexulose isomerase</fullName>
    </submittedName>
</protein>
<gene>
    <name evidence="1" type="ORF">HCU67_08685</name>
</gene>
<accession>A0ABX1GQ32</accession>
<dbReference type="InterPro" id="IPR014710">
    <property type="entry name" value="RmlC-like_jellyroll"/>
</dbReference>
<dbReference type="GO" id="GO:0016853">
    <property type="term" value="F:isomerase activity"/>
    <property type="evidence" value="ECO:0007669"/>
    <property type="project" value="UniProtKB-KW"/>
</dbReference>
<proteinExistence type="predicted"/>
<organism evidence="1 2">
    <name type="scientific">Croceivirga thetidis</name>
    <dbReference type="NCBI Taxonomy" id="2721623"/>
    <lineage>
        <taxon>Bacteria</taxon>
        <taxon>Pseudomonadati</taxon>
        <taxon>Bacteroidota</taxon>
        <taxon>Flavobacteriia</taxon>
        <taxon>Flavobacteriales</taxon>
        <taxon>Flavobacteriaceae</taxon>
        <taxon>Croceivirga</taxon>
    </lineage>
</organism>
<evidence type="ECO:0000313" key="1">
    <source>
        <dbReference type="EMBL" id="NKI32015.1"/>
    </source>
</evidence>
<sequence length="116" mass="13352">MDEIVRFYEIFPGDTHTIRAWTGHQIEKKWFHCTAGSFTINVVEINDFQSPSKNLIPQKIELKDSGISILEIPGGFATGIKANTLNSRLQVFSNFGIEESKNDDFRFPVEMWEAKW</sequence>